<gene>
    <name evidence="4" type="primary">PRCD</name>
</gene>
<dbReference type="AlphaFoldDB" id="A0A7E6EGG7"/>
<dbReference type="GeneID" id="118502254"/>
<proteinExistence type="predicted"/>
<dbReference type="PANTHER" id="PTHR38501">
    <property type="entry name" value="PHOTORECEPTOR DISK COMPONENT PRCD"/>
    <property type="match status" value="1"/>
</dbReference>
<feature type="region of interest" description="Disordered" evidence="1">
    <location>
        <begin position="25"/>
        <end position="56"/>
    </location>
</feature>
<feature type="chain" id="PRO_5028911671" evidence="2">
    <location>
        <begin position="21"/>
        <end position="56"/>
    </location>
</feature>
<protein>
    <submittedName>
        <fullName evidence="4">Photoreceptor disk component PRCD isoform X3</fullName>
    </submittedName>
</protein>
<sequence>MCTTLLLLSTLAMLWRRRFANRVQPEPSEVGVDGVVAGSSVDTDPQSSGRRTAPLE</sequence>
<dbReference type="GO" id="GO:0042622">
    <property type="term" value="C:photoreceptor outer segment membrane"/>
    <property type="evidence" value="ECO:0007669"/>
    <property type="project" value="InterPro"/>
</dbReference>
<evidence type="ECO:0000313" key="3">
    <source>
        <dbReference type="Proteomes" id="UP000504628"/>
    </source>
</evidence>
<organism evidence="3 4">
    <name type="scientific">Phyllostomus discolor</name>
    <name type="common">pale spear-nosed bat</name>
    <dbReference type="NCBI Taxonomy" id="89673"/>
    <lineage>
        <taxon>Eukaryota</taxon>
        <taxon>Metazoa</taxon>
        <taxon>Chordata</taxon>
        <taxon>Craniata</taxon>
        <taxon>Vertebrata</taxon>
        <taxon>Euteleostomi</taxon>
        <taxon>Mammalia</taxon>
        <taxon>Eutheria</taxon>
        <taxon>Laurasiatheria</taxon>
        <taxon>Chiroptera</taxon>
        <taxon>Yangochiroptera</taxon>
        <taxon>Phyllostomidae</taxon>
        <taxon>Phyllostominae</taxon>
        <taxon>Phyllostomus</taxon>
    </lineage>
</organism>
<feature type="signal peptide" evidence="2">
    <location>
        <begin position="1"/>
        <end position="20"/>
    </location>
</feature>
<keyword evidence="3" id="KW-1185">Reference proteome</keyword>
<dbReference type="PANTHER" id="PTHR38501:SF1">
    <property type="entry name" value="PHOTORECEPTOR DISK COMPONENT PRCD"/>
    <property type="match status" value="1"/>
</dbReference>
<name>A0A7E6EGG7_9CHIR</name>
<accession>A0A7E6EGG7</accession>
<dbReference type="RefSeq" id="XP_035890067.1">
    <property type="nucleotide sequence ID" value="XM_036034174.1"/>
</dbReference>
<keyword evidence="2" id="KW-0732">Signal</keyword>
<dbReference type="CTD" id="768206"/>
<feature type="compositionally biased region" description="Low complexity" evidence="1">
    <location>
        <begin position="28"/>
        <end position="44"/>
    </location>
</feature>
<dbReference type="InterPro" id="IPR027937">
    <property type="entry name" value="PRCD"/>
</dbReference>
<evidence type="ECO:0000256" key="2">
    <source>
        <dbReference type="SAM" id="SignalP"/>
    </source>
</evidence>
<dbReference type="GO" id="GO:0002046">
    <property type="term" value="F:opsin binding"/>
    <property type="evidence" value="ECO:0007669"/>
    <property type="project" value="TreeGrafter"/>
</dbReference>
<evidence type="ECO:0000256" key="1">
    <source>
        <dbReference type="SAM" id="MobiDB-lite"/>
    </source>
</evidence>
<reference evidence="4" key="1">
    <citation type="submission" date="2025-08" db="UniProtKB">
        <authorList>
            <consortium name="RefSeq"/>
        </authorList>
    </citation>
    <scope>IDENTIFICATION</scope>
    <source>
        <tissue evidence="4">Muscle</tissue>
    </source>
</reference>
<dbReference type="Proteomes" id="UP000504628">
    <property type="component" value="Chromosome 8"/>
</dbReference>
<dbReference type="Pfam" id="PF15201">
    <property type="entry name" value="Rod_cone_degen"/>
    <property type="match status" value="1"/>
</dbReference>
<evidence type="ECO:0000313" key="4">
    <source>
        <dbReference type="RefSeq" id="XP_035890067.1"/>
    </source>
</evidence>